<proteinExistence type="inferred from homology"/>
<dbReference type="Gene3D" id="3.30.420.40">
    <property type="match status" value="2"/>
</dbReference>
<evidence type="ECO:0000259" key="5">
    <source>
        <dbReference type="Pfam" id="PF00370"/>
    </source>
</evidence>
<dbReference type="InterPro" id="IPR018484">
    <property type="entry name" value="FGGY_N"/>
</dbReference>
<dbReference type="Proteomes" id="UP000048926">
    <property type="component" value="Unassembled WGS sequence"/>
</dbReference>
<organism evidence="7 8">
    <name type="scientific">Roseibium aggregatum</name>
    <dbReference type="NCBI Taxonomy" id="187304"/>
    <lineage>
        <taxon>Bacteria</taxon>
        <taxon>Pseudomonadati</taxon>
        <taxon>Pseudomonadota</taxon>
        <taxon>Alphaproteobacteria</taxon>
        <taxon>Hyphomicrobiales</taxon>
        <taxon>Stappiaceae</taxon>
        <taxon>Roseibium</taxon>
    </lineage>
</organism>
<dbReference type="InterPro" id="IPR018485">
    <property type="entry name" value="FGGY_C"/>
</dbReference>
<dbReference type="EMBL" id="CXST01000007">
    <property type="protein sequence ID" value="CTQ47432.1"/>
    <property type="molecule type" value="Genomic_DNA"/>
</dbReference>
<dbReference type="InterPro" id="IPR018483">
    <property type="entry name" value="Carb_kinase_FGGY_CS"/>
</dbReference>
<dbReference type="InterPro" id="IPR050406">
    <property type="entry name" value="FGGY_Carb_Kinase"/>
</dbReference>
<dbReference type="PANTHER" id="PTHR43095">
    <property type="entry name" value="SUGAR KINASE"/>
    <property type="match status" value="1"/>
</dbReference>
<dbReference type="SUPFAM" id="SSF53067">
    <property type="entry name" value="Actin-like ATPase domain"/>
    <property type="match status" value="2"/>
</dbReference>
<dbReference type="RefSeq" id="WP_055661468.1">
    <property type="nucleotide sequence ID" value="NZ_CXST01000007.1"/>
</dbReference>
<evidence type="ECO:0000313" key="8">
    <source>
        <dbReference type="Proteomes" id="UP000048926"/>
    </source>
</evidence>
<evidence type="ECO:0000313" key="7">
    <source>
        <dbReference type="EMBL" id="CTQ47432.1"/>
    </source>
</evidence>
<keyword evidence="3 4" id="KW-0418">Kinase</keyword>
<dbReference type="OrthoDB" id="9805576at2"/>
<dbReference type="GO" id="GO:0004856">
    <property type="term" value="F:D-xylulokinase activity"/>
    <property type="evidence" value="ECO:0007669"/>
    <property type="project" value="UniProtKB-EC"/>
</dbReference>
<feature type="domain" description="Carbohydrate kinase FGGY N-terminal" evidence="5">
    <location>
        <begin position="4"/>
        <end position="245"/>
    </location>
</feature>
<dbReference type="EC" id="2.7.1.17" evidence="7"/>
<reference evidence="8" key="1">
    <citation type="submission" date="2015-07" db="EMBL/GenBank/DDBJ databases">
        <authorList>
            <person name="Rodrigo-Torres Lidia"/>
            <person name="Arahal R.David."/>
        </authorList>
    </citation>
    <scope>NUCLEOTIDE SEQUENCE [LARGE SCALE GENOMIC DNA]</scope>
    <source>
        <strain evidence="8">CECT 4801</strain>
    </source>
</reference>
<evidence type="ECO:0000259" key="6">
    <source>
        <dbReference type="Pfam" id="PF02782"/>
    </source>
</evidence>
<dbReference type="Pfam" id="PF02782">
    <property type="entry name" value="FGGY_C"/>
    <property type="match status" value="1"/>
</dbReference>
<accession>A0A0M6YBH6</accession>
<evidence type="ECO:0000256" key="3">
    <source>
        <dbReference type="ARBA" id="ARBA00022777"/>
    </source>
</evidence>
<protein>
    <submittedName>
        <fullName evidence="7">Xylulose kinase</fullName>
        <ecNumber evidence="7">2.7.1.17</ecNumber>
    </submittedName>
</protein>
<dbReference type="InterPro" id="IPR043129">
    <property type="entry name" value="ATPase_NBD"/>
</dbReference>
<gene>
    <name evidence="7" type="primary">xylB_2</name>
    <name evidence="7" type="ORF">LAL4801_05894</name>
</gene>
<dbReference type="InterPro" id="IPR000577">
    <property type="entry name" value="Carb_kinase_FGGY"/>
</dbReference>
<feature type="domain" description="Carbohydrate kinase FGGY C-terminal" evidence="6">
    <location>
        <begin position="284"/>
        <end position="441"/>
    </location>
</feature>
<dbReference type="PROSITE" id="PS00445">
    <property type="entry name" value="FGGY_KINASES_2"/>
    <property type="match status" value="1"/>
</dbReference>
<name>A0A0M6YBH6_9HYPH</name>
<dbReference type="PIRSF" id="PIRSF000538">
    <property type="entry name" value="GlpK"/>
    <property type="match status" value="1"/>
</dbReference>
<sequence length="497" mass="52249">MPVVIGLDIGTTSTVAVALEPSGKTIAWASRPARLSSPQPGFAEADPEEWWQNAQAVLLEIAGALPDLSELAGICVTGMLPTVILLDENRGVLRPSIQQSDARCGKEVEQLLGETDEAAFLKQTGQGITQQLVAPKLRWIAQHEPDCFAKISYVLGSYDFINMKLAGNLAVERNWALEAGFIDLESHEIEEGLVALSGLPLSALPPLVSAHEMAGYVTKEAASATGLPAGLPVFGGAADHIASALAGGLTSAGDVLLKFGGAGDVIAIADRPEPDRRLFLDYHLIPGLYAPNGCMASSGSLLRWLAAMIGGSQDDEVLKVLDREAEAVPGGADGVRALPYFLGEKTPIHDPMARGTLTGLSLGHGRGHIWRAMLESIACGFRHHLEVLEETDRPPTRLLASDGGSRSRIWMQIVADICGQPVHALADAYGSSVGAAWVAVVGSGLASWDDVAKATAIGAVYEPSEAGRAAGNVIYSDYRALYGALKGFFARGGHLDV</sequence>
<dbReference type="PANTHER" id="PTHR43095:SF5">
    <property type="entry name" value="XYLULOSE KINASE"/>
    <property type="match status" value="1"/>
</dbReference>
<dbReference type="Pfam" id="PF00370">
    <property type="entry name" value="FGGY_N"/>
    <property type="match status" value="1"/>
</dbReference>
<evidence type="ECO:0000256" key="1">
    <source>
        <dbReference type="ARBA" id="ARBA00009156"/>
    </source>
</evidence>
<keyword evidence="8" id="KW-1185">Reference proteome</keyword>
<evidence type="ECO:0000256" key="2">
    <source>
        <dbReference type="ARBA" id="ARBA00022679"/>
    </source>
</evidence>
<dbReference type="AlphaFoldDB" id="A0A0M6YBH6"/>
<dbReference type="CDD" id="cd07804">
    <property type="entry name" value="ASKHA_NBD_FGGY_RrXK-like"/>
    <property type="match status" value="1"/>
</dbReference>
<keyword evidence="2 4" id="KW-0808">Transferase</keyword>
<evidence type="ECO:0000256" key="4">
    <source>
        <dbReference type="RuleBase" id="RU003733"/>
    </source>
</evidence>
<comment type="similarity">
    <text evidence="1 4">Belongs to the FGGY kinase family.</text>
</comment>